<evidence type="ECO:0000256" key="1">
    <source>
        <dbReference type="SAM" id="MobiDB-lite"/>
    </source>
</evidence>
<sequence length="67" mass="7397">MGFLEYLRRSMRKRSGGAGGALGIFNELYNPSAHSAQIIVEEQRRAVVAKPSPTDKDLDGKKEHPTN</sequence>
<accession>A0A6J6N8B2</accession>
<organism evidence="2">
    <name type="scientific">freshwater metagenome</name>
    <dbReference type="NCBI Taxonomy" id="449393"/>
    <lineage>
        <taxon>unclassified sequences</taxon>
        <taxon>metagenomes</taxon>
        <taxon>ecological metagenomes</taxon>
    </lineage>
</organism>
<evidence type="ECO:0000313" key="2">
    <source>
        <dbReference type="EMBL" id="CAB4680783.1"/>
    </source>
</evidence>
<gene>
    <name evidence="2" type="ORF">UFOPK2370_00263</name>
</gene>
<reference evidence="2" key="1">
    <citation type="submission" date="2020-05" db="EMBL/GenBank/DDBJ databases">
        <authorList>
            <person name="Chiriac C."/>
            <person name="Salcher M."/>
            <person name="Ghai R."/>
            <person name="Kavagutti S V."/>
        </authorList>
    </citation>
    <scope>NUCLEOTIDE SEQUENCE</scope>
</reference>
<name>A0A6J6N8B2_9ZZZZ</name>
<proteinExistence type="predicted"/>
<dbReference type="EMBL" id="CAEZXK010000004">
    <property type="protein sequence ID" value="CAB4680783.1"/>
    <property type="molecule type" value="Genomic_DNA"/>
</dbReference>
<dbReference type="AlphaFoldDB" id="A0A6J6N8B2"/>
<feature type="compositionally biased region" description="Basic and acidic residues" evidence="1">
    <location>
        <begin position="53"/>
        <end position="67"/>
    </location>
</feature>
<feature type="region of interest" description="Disordered" evidence="1">
    <location>
        <begin position="44"/>
        <end position="67"/>
    </location>
</feature>
<protein>
    <submittedName>
        <fullName evidence="2">Unannotated protein</fullName>
    </submittedName>
</protein>